<keyword evidence="2" id="KW-1185">Reference proteome</keyword>
<reference evidence="1 2" key="1">
    <citation type="journal article" date="2016" name="Int. J. Syst. Evol. Microbiol.">
        <title>Resolving the Complexity of Human Skin Metagenomes Using Single-Molecule Sequencing.</title>
        <authorList>
            <consortium name="NISC Comparative Sequencing Program"/>
            <person name="Tsai Y.C."/>
            <person name="Conlan S."/>
            <person name="Deming C."/>
            <person name="Segre J.A."/>
            <person name="Kong H.H."/>
            <person name="Korlach J."/>
            <person name="Oh J."/>
        </authorList>
    </citation>
    <scope>NUCLEOTIDE SEQUENCE [LARGE SCALE GENOMIC DNA]</scope>
    <source>
        <strain evidence="1 2">1B08</strain>
    </source>
</reference>
<name>A0ABR5V5S0_9CORY</name>
<comment type="caution">
    <text evidence="1">The sequence shown here is derived from an EMBL/GenBank/DDBJ whole genome shotgun (WGS) entry which is preliminary data.</text>
</comment>
<evidence type="ECO:0000313" key="2">
    <source>
        <dbReference type="Proteomes" id="UP000070339"/>
    </source>
</evidence>
<protein>
    <submittedName>
        <fullName evidence="1">Uncharacterized protein</fullName>
    </submittedName>
</protein>
<accession>A0ABR5V5S0</accession>
<sequence length="41" mass="4815">MVFYLWSSCPFTEGLSPRHFLDNVAYITYNSDVHLNFLFIG</sequence>
<gene>
    <name evidence="1" type="ORF">WM41_2553</name>
</gene>
<organism evidence="1 2">
    <name type="scientific">Corynebacterium simulans</name>
    <dbReference type="NCBI Taxonomy" id="146827"/>
    <lineage>
        <taxon>Bacteria</taxon>
        <taxon>Bacillati</taxon>
        <taxon>Actinomycetota</taxon>
        <taxon>Actinomycetes</taxon>
        <taxon>Mycobacteriales</taxon>
        <taxon>Corynebacteriaceae</taxon>
        <taxon>Corynebacterium</taxon>
    </lineage>
</organism>
<dbReference type="Proteomes" id="UP000070339">
    <property type="component" value="Unassembled WGS sequence"/>
</dbReference>
<evidence type="ECO:0000313" key="1">
    <source>
        <dbReference type="EMBL" id="KXU16839.1"/>
    </source>
</evidence>
<proteinExistence type="predicted"/>
<dbReference type="EMBL" id="LTEB01000061">
    <property type="protein sequence ID" value="KXU16839.1"/>
    <property type="molecule type" value="Genomic_DNA"/>
</dbReference>